<reference evidence="3" key="1">
    <citation type="submission" date="2022-09" db="EMBL/GenBank/DDBJ databases">
        <title>Intensive care unit water sources are persistently colonized with multi-drug resistant bacteria and are the site of extensive horizontal gene transfer of antibiotic resistance genes.</title>
        <authorList>
            <person name="Diorio-Toth L."/>
        </authorList>
    </citation>
    <scope>NUCLEOTIDE SEQUENCE</scope>
    <source>
        <strain evidence="3">GD04153</strain>
    </source>
</reference>
<sequence>MKRLLTAAAAAAILAGCTDNNATAQTQLPPVVQMLEKQGLKIHGPLDAPGGLEAFAASAGSQAMAVYLTPDKQYALIGTLLDAQGNPVVEDQLRQLVSQPMEESAWATLEAARWVRDGNPNAERIVYTFTDANCPFCNQFWQSARPWVEAGKVQIRHIMVGIIKADSPGKAAAILGADNPEAAFTLNEQNHANGGIEPLKTILPEIGAVLEQNLNVMRELGFTGTPGIIGKAADGSLIRQNGAPRGAALEALLGPL</sequence>
<feature type="domain" description="Thioredoxin-like fold" evidence="2">
    <location>
        <begin position="121"/>
        <end position="252"/>
    </location>
</feature>
<keyword evidence="1" id="KW-0574">Periplasm</keyword>
<evidence type="ECO:0000259" key="2">
    <source>
        <dbReference type="Pfam" id="PF13098"/>
    </source>
</evidence>
<dbReference type="PROSITE" id="PS51257">
    <property type="entry name" value="PROKAR_LIPOPROTEIN"/>
    <property type="match status" value="1"/>
</dbReference>
<dbReference type="GO" id="GO:0016491">
    <property type="term" value="F:oxidoreductase activity"/>
    <property type="evidence" value="ECO:0007669"/>
    <property type="project" value="UniProtKB-KW"/>
</dbReference>
<dbReference type="Gene3D" id="3.10.450.70">
    <property type="entry name" value="Disulphide bond isomerase, DsbC/G, N-terminal"/>
    <property type="match status" value="1"/>
</dbReference>
<dbReference type="Pfam" id="PF13098">
    <property type="entry name" value="Thioredoxin_2"/>
    <property type="match status" value="1"/>
</dbReference>
<protein>
    <recommendedName>
        <fullName evidence="1">Thiol:disulfide interchange protein</fullName>
    </recommendedName>
</protein>
<dbReference type="NCBIfam" id="NF008657">
    <property type="entry name" value="PRK11657.1"/>
    <property type="match status" value="1"/>
</dbReference>
<keyword evidence="3" id="KW-0560">Oxidoreductase</keyword>
<keyword evidence="1" id="KW-0676">Redox-active center</keyword>
<dbReference type="EMBL" id="JAODYY010000026">
    <property type="protein sequence ID" value="MDH0127098.1"/>
    <property type="molecule type" value="Genomic_DNA"/>
</dbReference>
<dbReference type="Gene3D" id="3.40.30.10">
    <property type="entry name" value="Glutaredoxin"/>
    <property type="match status" value="1"/>
</dbReference>
<dbReference type="InterPro" id="IPR012336">
    <property type="entry name" value="Thioredoxin-like_fold"/>
</dbReference>
<gene>
    <name evidence="3" type="primary">dsbG</name>
    <name evidence="3" type="ORF">N7376_24320</name>
</gene>
<dbReference type="PANTHER" id="PTHR35272">
    <property type="entry name" value="THIOL:DISULFIDE INTERCHANGE PROTEIN DSBC-RELATED"/>
    <property type="match status" value="1"/>
</dbReference>
<accession>A0AA42H1S6</accession>
<comment type="function">
    <text evidence="1">Required for disulfide bond formation in some periplasmic proteins. Acts by transferring its disulfide bond to other proteins and is reduced in the process.</text>
</comment>
<dbReference type="SUPFAM" id="SSF54423">
    <property type="entry name" value="DsbC/DsbG N-terminal domain-like"/>
    <property type="match status" value="1"/>
</dbReference>
<dbReference type="Proteomes" id="UP001158087">
    <property type="component" value="Unassembled WGS sequence"/>
</dbReference>
<dbReference type="AlphaFoldDB" id="A0AA42H1S6"/>
<dbReference type="CDD" id="cd03020">
    <property type="entry name" value="DsbA_DsbC_DsbG"/>
    <property type="match status" value="1"/>
</dbReference>
<comment type="caution">
    <text evidence="3">The sequence shown here is derived from an EMBL/GenBank/DDBJ whole genome shotgun (WGS) entry which is preliminary data.</text>
</comment>
<dbReference type="InterPro" id="IPR036249">
    <property type="entry name" value="Thioredoxin-like_sf"/>
</dbReference>
<dbReference type="PANTHER" id="PTHR35272:SF4">
    <property type="entry name" value="THIOL:DISULFIDE INTERCHANGE PROTEIN DSBG"/>
    <property type="match status" value="1"/>
</dbReference>
<name>A0AA42H1S6_9HYPH</name>
<keyword evidence="1" id="KW-0732">Signal</keyword>
<organism evidence="3 4">
    <name type="scientific">Brucella intermedia GD04153</name>
    <dbReference type="NCBI Taxonomy" id="2975438"/>
    <lineage>
        <taxon>Bacteria</taxon>
        <taxon>Pseudomonadati</taxon>
        <taxon>Pseudomonadota</taxon>
        <taxon>Alphaproteobacteria</taxon>
        <taxon>Hyphomicrobiales</taxon>
        <taxon>Brucellaceae</taxon>
        <taxon>Brucella/Ochrobactrum group</taxon>
        <taxon>Brucella</taxon>
    </lineage>
</organism>
<feature type="signal peptide" evidence="1">
    <location>
        <begin position="1"/>
        <end position="24"/>
    </location>
</feature>
<comment type="subcellular location">
    <subcellularLocation>
        <location evidence="1">Periplasm</location>
    </subcellularLocation>
</comment>
<evidence type="ECO:0000256" key="1">
    <source>
        <dbReference type="RuleBase" id="RU364038"/>
    </source>
</evidence>
<dbReference type="InterPro" id="IPR033954">
    <property type="entry name" value="DiS-bond_Isoase_DsbC/G"/>
</dbReference>
<feature type="chain" id="PRO_5041487115" description="Thiol:disulfide interchange protein" evidence="1">
    <location>
        <begin position="25"/>
        <end position="256"/>
    </location>
</feature>
<dbReference type="InterPro" id="IPR009094">
    <property type="entry name" value="DiS-bond_isomerase_DsbC/G_N_sf"/>
</dbReference>
<dbReference type="SUPFAM" id="SSF52833">
    <property type="entry name" value="Thioredoxin-like"/>
    <property type="match status" value="1"/>
</dbReference>
<dbReference type="InterPro" id="IPR051470">
    <property type="entry name" value="Thiol:disulfide_interchange"/>
</dbReference>
<comment type="similarity">
    <text evidence="1">Belongs to the thioredoxin family. DsbC subfamily.</text>
</comment>
<evidence type="ECO:0000313" key="3">
    <source>
        <dbReference type="EMBL" id="MDH0127098.1"/>
    </source>
</evidence>
<dbReference type="GO" id="GO:0042597">
    <property type="term" value="C:periplasmic space"/>
    <property type="evidence" value="ECO:0007669"/>
    <property type="project" value="UniProtKB-SubCell"/>
</dbReference>
<proteinExistence type="inferred from homology"/>
<evidence type="ECO:0000313" key="4">
    <source>
        <dbReference type="Proteomes" id="UP001158087"/>
    </source>
</evidence>